<dbReference type="InterPro" id="IPR032675">
    <property type="entry name" value="LRR_dom_sf"/>
</dbReference>
<dbReference type="Proteomes" id="UP001362999">
    <property type="component" value="Unassembled WGS sequence"/>
</dbReference>
<name>A0AAW0AM90_9AGAR</name>
<evidence type="ECO:0000313" key="2">
    <source>
        <dbReference type="Proteomes" id="UP001362999"/>
    </source>
</evidence>
<protein>
    <recommendedName>
        <fullName evidence="3">F-box domain-containing protein</fullName>
    </recommendedName>
</protein>
<dbReference type="AlphaFoldDB" id="A0AAW0AM90"/>
<dbReference type="EMBL" id="JAWWNJ010000058">
    <property type="protein sequence ID" value="KAK7014019.1"/>
    <property type="molecule type" value="Genomic_DNA"/>
</dbReference>
<evidence type="ECO:0000313" key="1">
    <source>
        <dbReference type="EMBL" id="KAK7014019.1"/>
    </source>
</evidence>
<dbReference type="Gene3D" id="3.80.10.10">
    <property type="entry name" value="Ribonuclease Inhibitor"/>
    <property type="match status" value="1"/>
</dbReference>
<dbReference type="SUPFAM" id="SSF52047">
    <property type="entry name" value="RNI-like"/>
    <property type="match status" value="1"/>
</dbReference>
<organism evidence="1 2">
    <name type="scientific">Favolaschia claudopus</name>
    <dbReference type="NCBI Taxonomy" id="2862362"/>
    <lineage>
        <taxon>Eukaryota</taxon>
        <taxon>Fungi</taxon>
        <taxon>Dikarya</taxon>
        <taxon>Basidiomycota</taxon>
        <taxon>Agaricomycotina</taxon>
        <taxon>Agaricomycetes</taxon>
        <taxon>Agaricomycetidae</taxon>
        <taxon>Agaricales</taxon>
        <taxon>Marasmiineae</taxon>
        <taxon>Mycenaceae</taxon>
        <taxon>Favolaschia</taxon>
    </lineage>
</organism>
<accession>A0AAW0AM90</accession>
<gene>
    <name evidence="1" type="ORF">R3P38DRAFT_3277702</name>
</gene>
<sequence length="383" mass="43081">MNPHSPLDVHELLDHTISFLTPSAANLISCALVARSWLDPAQSHLFRVPHDRNSRYNISHSVATSLCRTLSENPPLARHVREFRLCLPAHVDTALPELVREIQFPNLQTLDIAYFRTDSTPFPESFAQLFTLKSLKQLKMYLSAPPSPSLMRAVQSCSATIQHLDLVCSHGLGGLSTAGQDIRIHLKSLRMNYRKEYDPNPHPAIDTLKFFPPFGLSELNAVAIRGGDFVPWGLIKTKNIRVLEISNVLSVKIPSISLSQFPNLSVLRIGFLQYVPPTIFETLATIASSHRIHTISVYFEDHMELGRFEQDDEDAFSLCEELDQVLSSVPLDPLPSVEVEVEADQEKVQSSFPRLVAKNMLRIIPFAGYKGQLSWWQNAIIQL</sequence>
<reference evidence="1 2" key="1">
    <citation type="journal article" date="2024" name="J Genomics">
        <title>Draft genome sequencing and assembly of Favolaschia claudopus CIRM-BRFM 2984 isolated from oak limbs.</title>
        <authorList>
            <person name="Navarro D."/>
            <person name="Drula E."/>
            <person name="Chaduli D."/>
            <person name="Cazenave R."/>
            <person name="Ahrendt S."/>
            <person name="Wang J."/>
            <person name="Lipzen A."/>
            <person name="Daum C."/>
            <person name="Barry K."/>
            <person name="Grigoriev I.V."/>
            <person name="Favel A."/>
            <person name="Rosso M.N."/>
            <person name="Martin F."/>
        </authorList>
    </citation>
    <scope>NUCLEOTIDE SEQUENCE [LARGE SCALE GENOMIC DNA]</scope>
    <source>
        <strain evidence="1 2">CIRM-BRFM 2984</strain>
    </source>
</reference>
<proteinExistence type="predicted"/>
<comment type="caution">
    <text evidence="1">The sequence shown here is derived from an EMBL/GenBank/DDBJ whole genome shotgun (WGS) entry which is preliminary data.</text>
</comment>
<keyword evidence="2" id="KW-1185">Reference proteome</keyword>
<evidence type="ECO:0008006" key="3">
    <source>
        <dbReference type="Google" id="ProtNLM"/>
    </source>
</evidence>